<sequence length="263" mass="28429">MAPSTKKKKAAIKRRKKRALAANIQPSSPTNSQQQEEDEEGDDDLKTHDEKQTTNGHINIETSRNQCHYIETEKDNKPNFEGSFDSVKISKEEEMAGDKEIGDSESGKVHIEFPKESGKGGSSSSSSSDSSSDDESDVVKKIRSSKKKVLEEFKDGMAGITNAFSGILPSEDSVEKIVSSVEEKIEGASSISVPSNETEDKTLPASVAPSVDTSYDVGDSSKVPETPDSPEKEELLPIVPTIVQPASWKSCCGLFDVLTGSNR</sequence>
<evidence type="ECO:0000313" key="2">
    <source>
        <dbReference type="EMBL" id="RZC67662.1"/>
    </source>
</evidence>
<dbReference type="Proteomes" id="UP000316621">
    <property type="component" value="Chromosome 6"/>
</dbReference>
<gene>
    <name evidence="2" type="ORF">C5167_011352</name>
</gene>
<dbReference type="Gramene" id="RZC67662">
    <property type="protein sequence ID" value="RZC67662"/>
    <property type="gene ID" value="C5167_011352"/>
</dbReference>
<feature type="region of interest" description="Disordered" evidence="1">
    <location>
        <begin position="1"/>
        <end position="142"/>
    </location>
</feature>
<organism evidence="2 3">
    <name type="scientific">Papaver somniferum</name>
    <name type="common">Opium poppy</name>
    <dbReference type="NCBI Taxonomy" id="3469"/>
    <lineage>
        <taxon>Eukaryota</taxon>
        <taxon>Viridiplantae</taxon>
        <taxon>Streptophyta</taxon>
        <taxon>Embryophyta</taxon>
        <taxon>Tracheophyta</taxon>
        <taxon>Spermatophyta</taxon>
        <taxon>Magnoliopsida</taxon>
        <taxon>Ranunculales</taxon>
        <taxon>Papaveraceae</taxon>
        <taxon>Papaveroideae</taxon>
        <taxon>Papaver</taxon>
    </lineage>
</organism>
<feature type="compositionally biased region" description="Basic and acidic residues" evidence="1">
    <location>
        <begin position="88"/>
        <end position="118"/>
    </location>
</feature>
<proteinExistence type="predicted"/>
<feature type="compositionally biased region" description="Basic residues" evidence="1">
    <location>
        <begin position="1"/>
        <end position="19"/>
    </location>
</feature>
<reference evidence="2 3" key="1">
    <citation type="journal article" date="2018" name="Science">
        <title>The opium poppy genome and morphinan production.</title>
        <authorList>
            <person name="Guo L."/>
            <person name="Winzer T."/>
            <person name="Yang X."/>
            <person name="Li Y."/>
            <person name="Ning Z."/>
            <person name="He Z."/>
            <person name="Teodor R."/>
            <person name="Lu Y."/>
            <person name="Bowser T.A."/>
            <person name="Graham I.A."/>
            <person name="Ye K."/>
        </authorList>
    </citation>
    <scope>NUCLEOTIDE SEQUENCE [LARGE SCALE GENOMIC DNA]</scope>
    <source>
        <strain evidence="3">cv. HN1</strain>
        <tissue evidence="2">Leaves</tissue>
    </source>
</reference>
<keyword evidence="3" id="KW-1185">Reference proteome</keyword>
<name>A0A4Y7K5P1_PAPSO</name>
<protein>
    <submittedName>
        <fullName evidence="2">Uncharacterized protein</fullName>
    </submittedName>
</protein>
<dbReference type="EMBL" id="CM010720">
    <property type="protein sequence ID" value="RZC67662.1"/>
    <property type="molecule type" value="Genomic_DNA"/>
</dbReference>
<dbReference type="PANTHER" id="PTHR37187:SF7">
    <property type="entry name" value="EXPRESSED PROTEIN"/>
    <property type="match status" value="1"/>
</dbReference>
<evidence type="ECO:0000313" key="3">
    <source>
        <dbReference type="Proteomes" id="UP000316621"/>
    </source>
</evidence>
<evidence type="ECO:0000256" key="1">
    <source>
        <dbReference type="SAM" id="MobiDB-lite"/>
    </source>
</evidence>
<feature type="compositionally biased region" description="Polar residues" evidence="1">
    <location>
        <begin position="53"/>
        <end position="66"/>
    </location>
</feature>
<dbReference type="STRING" id="3469.A0A4Y7K5P1"/>
<dbReference type="AlphaFoldDB" id="A0A4Y7K5P1"/>
<accession>A0A4Y7K5P1</accession>
<feature type="region of interest" description="Disordered" evidence="1">
    <location>
        <begin position="184"/>
        <end position="235"/>
    </location>
</feature>
<dbReference type="OrthoDB" id="1926326at2759"/>
<dbReference type="PANTHER" id="PTHR37187">
    <property type="entry name" value="EXPRESSED PROTEIN"/>
    <property type="match status" value="1"/>
</dbReference>